<organism evidence="4 5">
    <name type="scientific">Echinicola pacifica</name>
    <dbReference type="NCBI Taxonomy" id="346377"/>
    <lineage>
        <taxon>Bacteria</taxon>
        <taxon>Pseudomonadati</taxon>
        <taxon>Bacteroidota</taxon>
        <taxon>Cytophagia</taxon>
        <taxon>Cytophagales</taxon>
        <taxon>Cyclobacteriaceae</taxon>
        <taxon>Echinicola</taxon>
    </lineage>
</organism>
<dbReference type="AlphaFoldDB" id="A0A918Q3Z3"/>
<dbReference type="PROSITE" id="PS51724">
    <property type="entry name" value="SPOR"/>
    <property type="match status" value="1"/>
</dbReference>
<protein>
    <recommendedName>
        <fullName evidence="3">SPOR domain-containing protein</fullName>
    </recommendedName>
</protein>
<feature type="compositionally biased region" description="Basic and acidic residues" evidence="1">
    <location>
        <begin position="113"/>
        <end position="122"/>
    </location>
</feature>
<evidence type="ECO:0000313" key="5">
    <source>
        <dbReference type="Proteomes" id="UP000619457"/>
    </source>
</evidence>
<name>A0A918Q3Z3_9BACT</name>
<proteinExistence type="predicted"/>
<dbReference type="GO" id="GO:0042834">
    <property type="term" value="F:peptidoglycan binding"/>
    <property type="evidence" value="ECO:0007669"/>
    <property type="project" value="InterPro"/>
</dbReference>
<dbReference type="Proteomes" id="UP000619457">
    <property type="component" value="Unassembled WGS sequence"/>
</dbReference>
<dbReference type="InterPro" id="IPR007730">
    <property type="entry name" value="SPOR-like_dom"/>
</dbReference>
<keyword evidence="2" id="KW-0812">Transmembrane</keyword>
<gene>
    <name evidence="4" type="ORF">GCM10007049_28220</name>
</gene>
<evidence type="ECO:0000313" key="4">
    <source>
        <dbReference type="EMBL" id="GGZ32946.1"/>
    </source>
</evidence>
<evidence type="ECO:0000259" key="3">
    <source>
        <dbReference type="PROSITE" id="PS51724"/>
    </source>
</evidence>
<comment type="caution">
    <text evidence="4">The sequence shown here is derived from an EMBL/GenBank/DDBJ whole genome shotgun (WGS) entry which is preliminary data.</text>
</comment>
<feature type="domain" description="SPOR" evidence="3">
    <location>
        <begin position="201"/>
        <end position="279"/>
    </location>
</feature>
<evidence type="ECO:0000256" key="1">
    <source>
        <dbReference type="SAM" id="MobiDB-lite"/>
    </source>
</evidence>
<reference evidence="4" key="2">
    <citation type="submission" date="2020-09" db="EMBL/GenBank/DDBJ databases">
        <authorList>
            <person name="Sun Q."/>
            <person name="Kim S."/>
        </authorList>
    </citation>
    <scope>NUCLEOTIDE SEQUENCE</scope>
    <source>
        <strain evidence="4">KCTC 12368</strain>
    </source>
</reference>
<feature type="compositionally biased region" description="Basic and acidic residues" evidence="1">
    <location>
        <begin position="62"/>
        <end position="71"/>
    </location>
</feature>
<keyword evidence="5" id="KW-1185">Reference proteome</keyword>
<feature type="compositionally biased region" description="Basic and acidic residues" evidence="1">
    <location>
        <begin position="29"/>
        <end position="38"/>
    </location>
</feature>
<feature type="transmembrane region" description="Helical" evidence="2">
    <location>
        <begin position="129"/>
        <end position="148"/>
    </location>
</feature>
<evidence type="ECO:0000256" key="2">
    <source>
        <dbReference type="SAM" id="Phobius"/>
    </source>
</evidence>
<sequence length="279" mass="30758">MAKKDQDKKSKKMKDQDKDFGLPEIEITPLDKEEKRPEPIPVPITGTEKSSEAQLENADKEEEPKKEEQGGAKESAVAAAALAGAAAASQFSKESPVNPHSTATTVPPAPPEVPKDPQEKEKSSSRSGWIILVLLLLGLVGFTIYYWTNHYNKPAEEMPTAVVQPKVADNIEEEPAPVVVEEPVEAANGNSSPSLEEITSKSDNPRYLVTVGAFIDGDLARDFSRKLNRKGYSTYLVMPGYGSNFYKLAIADFDNVIDATARIEEEQKNFKETLWVFKF</sequence>
<feature type="compositionally biased region" description="Polar residues" evidence="1">
    <location>
        <begin position="89"/>
        <end position="101"/>
    </location>
</feature>
<feature type="region of interest" description="Disordered" evidence="1">
    <location>
        <begin position="1"/>
        <end position="122"/>
    </location>
</feature>
<accession>A0A918Q3Z3</accession>
<reference evidence="4" key="1">
    <citation type="journal article" date="2014" name="Int. J. Syst. Evol. Microbiol.">
        <title>Complete genome sequence of Corynebacterium casei LMG S-19264T (=DSM 44701T), isolated from a smear-ripened cheese.</title>
        <authorList>
            <consortium name="US DOE Joint Genome Institute (JGI-PGF)"/>
            <person name="Walter F."/>
            <person name="Albersmeier A."/>
            <person name="Kalinowski J."/>
            <person name="Ruckert C."/>
        </authorList>
    </citation>
    <scope>NUCLEOTIDE SEQUENCE</scope>
    <source>
        <strain evidence="4">KCTC 12368</strain>
    </source>
</reference>
<dbReference type="EMBL" id="BMWX01000004">
    <property type="protein sequence ID" value="GGZ32946.1"/>
    <property type="molecule type" value="Genomic_DNA"/>
</dbReference>
<keyword evidence="2" id="KW-0472">Membrane</keyword>
<keyword evidence="2" id="KW-1133">Transmembrane helix</keyword>
<feature type="compositionally biased region" description="Low complexity" evidence="1">
    <location>
        <begin position="72"/>
        <end position="88"/>
    </location>
</feature>
<feature type="compositionally biased region" description="Basic and acidic residues" evidence="1">
    <location>
        <begin position="1"/>
        <end position="21"/>
    </location>
</feature>